<dbReference type="PANTHER" id="PTHR40630:SF1">
    <property type="entry name" value="DNA-BINDING PROTEIN"/>
    <property type="match status" value="1"/>
</dbReference>
<gene>
    <name evidence="5" type="ORF">TARUN_3655</name>
</gene>
<feature type="repeat" description="ANK" evidence="1">
    <location>
        <begin position="392"/>
        <end position="424"/>
    </location>
</feature>
<feature type="domain" description="Hypervirulence associated protein TUDOR" evidence="4">
    <location>
        <begin position="222"/>
        <end position="243"/>
    </location>
</feature>
<name>A0A395NRJ8_TRIAR</name>
<feature type="coiled-coil region" evidence="2">
    <location>
        <begin position="442"/>
        <end position="469"/>
    </location>
</feature>
<dbReference type="Pfam" id="PF12796">
    <property type="entry name" value="Ank_2"/>
    <property type="match status" value="2"/>
</dbReference>
<comment type="caution">
    <text evidence="5">The sequence shown here is derived from an EMBL/GenBank/DDBJ whole genome shotgun (WGS) entry which is preliminary data.</text>
</comment>
<feature type="compositionally biased region" description="Acidic residues" evidence="3">
    <location>
        <begin position="131"/>
        <end position="145"/>
    </location>
</feature>
<dbReference type="Pfam" id="PF11160">
    <property type="entry name" value="Hva1_TUDOR"/>
    <property type="match status" value="1"/>
</dbReference>
<feature type="compositionally biased region" description="Basic and acidic residues" evidence="3">
    <location>
        <begin position="115"/>
        <end position="125"/>
    </location>
</feature>
<dbReference type="SMART" id="SM00248">
    <property type="entry name" value="ANK"/>
    <property type="match status" value="4"/>
</dbReference>
<feature type="compositionally biased region" description="Basic and acidic residues" evidence="3">
    <location>
        <begin position="146"/>
        <end position="182"/>
    </location>
</feature>
<dbReference type="InterPro" id="IPR021331">
    <property type="entry name" value="Hva1_TUDOR"/>
</dbReference>
<dbReference type="InterPro" id="IPR036770">
    <property type="entry name" value="Ankyrin_rpt-contain_sf"/>
</dbReference>
<dbReference type="SUPFAM" id="SSF48403">
    <property type="entry name" value="Ankyrin repeat"/>
    <property type="match status" value="1"/>
</dbReference>
<dbReference type="OrthoDB" id="823504at2759"/>
<evidence type="ECO:0000313" key="5">
    <source>
        <dbReference type="EMBL" id="RFU78561.1"/>
    </source>
</evidence>
<evidence type="ECO:0000313" key="6">
    <source>
        <dbReference type="Proteomes" id="UP000266272"/>
    </source>
</evidence>
<keyword evidence="1" id="KW-0040">ANK repeat</keyword>
<feature type="compositionally biased region" description="Basic and acidic residues" evidence="3">
    <location>
        <begin position="90"/>
        <end position="105"/>
    </location>
</feature>
<dbReference type="PROSITE" id="PS50297">
    <property type="entry name" value="ANK_REP_REGION"/>
    <property type="match status" value="1"/>
</dbReference>
<feature type="compositionally biased region" description="Basic and acidic residues" evidence="3">
    <location>
        <begin position="195"/>
        <end position="206"/>
    </location>
</feature>
<sequence length="490" mass="54114">MKDKNEVIQEFKELVNMTAKELKEWLKGDESTGAGWPKNDESGESIGHDSGRQIVEILESNPEKDPEKYTDDQVGHMRKVVSYCKRHLAQEEKANNEKPIEEVKKTKSYASLKNWGHDPIKKREANGGGAEGEEEDEKEGEEEGKEEEKEEKAGEKRKAPDDQSGKSKKRETDTGPAEVKDDEKEEEAEAQEDVSNEKETTKEQQNGKDAGNGDGAKGPKEGEKVSWNWGQGQPEGTVKEVNPEEIEPSIRLRRAIHAGDALLVKRILKSHPALLHNPDTSPVGLSNSNMHLAASLGHKEVCQVLLDAGHEDPCPALNENHQTALMLASGAGHTEVVHLLCENDTNCILRRDIRGRDAVMEASVGGHDTILQLLLTYVPGGPYEAVQRADADGNTALHFASGNGNLLGLRTLLAAGADVERRNIWNWTPGAYSATVQAEVYLKGLVSELERLQQQQQKRRKEAEAAKKMVVGTVRVVRDNGDEDERAYEL</sequence>
<dbReference type="EMBL" id="PXOA01000204">
    <property type="protein sequence ID" value="RFU78561.1"/>
    <property type="molecule type" value="Genomic_DNA"/>
</dbReference>
<feature type="region of interest" description="Disordered" evidence="3">
    <location>
        <begin position="90"/>
        <end position="242"/>
    </location>
</feature>
<keyword evidence="6" id="KW-1185">Reference proteome</keyword>
<dbReference type="PANTHER" id="PTHR40630">
    <property type="entry name" value="POSSIBLE DNA-BINDING PROTEIN"/>
    <property type="match status" value="1"/>
</dbReference>
<reference evidence="5 6" key="1">
    <citation type="journal article" date="2018" name="PLoS Pathog.">
        <title>Evolution of structural diversity of trichothecenes, a family of toxins produced by plant pathogenic and entomopathogenic fungi.</title>
        <authorList>
            <person name="Proctor R.H."/>
            <person name="McCormick S.P."/>
            <person name="Kim H.S."/>
            <person name="Cardoza R.E."/>
            <person name="Stanley A.M."/>
            <person name="Lindo L."/>
            <person name="Kelly A."/>
            <person name="Brown D.W."/>
            <person name="Lee T."/>
            <person name="Vaughan M.M."/>
            <person name="Alexander N.J."/>
            <person name="Busman M."/>
            <person name="Gutierrez S."/>
        </authorList>
    </citation>
    <scope>NUCLEOTIDE SEQUENCE [LARGE SCALE GENOMIC DNA]</scope>
    <source>
        <strain evidence="5 6">IBT 40837</strain>
    </source>
</reference>
<dbReference type="AlphaFoldDB" id="A0A395NRJ8"/>
<dbReference type="STRING" id="490622.A0A395NRJ8"/>
<proteinExistence type="predicted"/>
<dbReference type="Gene3D" id="1.25.40.20">
    <property type="entry name" value="Ankyrin repeat-containing domain"/>
    <property type="match status" value="2"/>
</dbReference>
<organism evidence="5 6">
    <name type="scientific">Trichoderma arundinaceum</name>
    <dbReference type="NCBI Taxonomy" id="490622"/>
    <lineage>
        <taxon>Eukaryota</taxon>
        <taxon>Fungi</taxon>
        <taxon>Dikarya</taxon>
        <taxon>Ascomycota</taxon>
        <taxon>Pezizomycotina</taxon>
        <taxon>Sordariomycetes</taxon>
        <taxon>Hypocreomycetidae</taxon>
        <taxon>Hypocreales</taxon>
        <taxon>Hypocreaceae</taxon>
        <taxon>Trichoderma</taxon>
    </lineage>
</organism>
<dbReference type="Pfam" id="PF11338">
    <property type="entry name" value="DUF3140"/>
    <property type="match status" value="1"/>
</dbReference>
<evidence type="ECO:0000256" key="2">
    <source>
        <dbReference type="SAM" id="Coils"/>
    </source>
</evidence>
<evidence type="ECO:0000259" key="4">
    <source>
        <dbReference type="Pfam" id="PF11160"/>
    </source>
</evidence>
<keyword evidence="2" id="KW-0175">Coiled coil</keyword>
<dbReference type="PROSITE" id="PS50088">
    <property type="entry name" value="ANK_REPEAT"/>
    <property type="match status" value="1"/>
</dbReference>
<protein>
    <submittedName>
        <fullName evidence="5">Spherulin-1b</fullName>
    </submittedName>
</protein>
<evidence type="ECO:0000256" key="1">
    <source>
        <dbReference type="PROSITE-ProRule" id="PRU00023"/>
    </source>
</evidence>
<dbReference type="InterPro" id="IPR002110">
    <property type="entry name" value="Ankyrin_rpt"/>
</dbReference>
<feature type="compositionally biased region" description="Basic and acidic residues" evidence="3">
    <location>
        <begin position="38"/>
        <end position="51"/>
    </location>
</feature>
<evidence type="ECO:0000256" key="3">
    <source>
        <dbReference type="SAM" id="MobiDB-lite"/>
    </source>
</evidence>
<dbReference type="InterPro" id="IPR021487">
    <property type="entry name" value="DUF3140"/>
</dbReference>
<dbReference type="Proteomes" id="UP000266272">
    <property type="component" value="Unassembled WGS sequence"/>
</dbReference>
<accession>A0A395NRJ8</accession>
<feature type="compositionally biased region" description="Acidic residues" evidence="3">
    <location>
        <begin position="183"/>
        <end position="194"/>
    </location>
</feature>
<feature type="region of interest" description="Disordered" evidence="3">
    <location>
        <begin position="26"/>
        <end position="52"/>
    </location>
</feature>